<dbReference type="RefSeq" id="WP_090792188.1">
    <property type="nucleotide sequence ID" value="NZ_FMYI01000001.1"/>
</dbReference>
<name>A0A1G6GMN4_9BACI</name>
<evidence type="ECO:0000313" key="1">
    <source>
        <dbReference type="EMBL" id="SDB83227.1"/>
    </source>
</evidence>
<dbReference type="AlphaFoldDB" id="A0A1G6GMN4"/>
<evidence type="ECO:0008006" key="3">
    <source>
        <dbReference type="Google" id="ProtNLM"/>
    </source>
</evidence>
<organism evidence="1 2">
    <name type="scientific">Pelagirhabdus alkalitolerans</name>
    <dbReference type="NCBI Taxonomy" id="1612202"/>
    <lineage>
        <taxon>Bacteria</taxon>
        <taxon>Bacillati</taxon>
        <taxon>Bacillota</taxon>
        <taxon>Bacilli</taxon>
        <taxon>Bacillales</taxon>
        <taxon>Bacillaceae</taxon>
        <taxon>Pelagirhabdus</taxon>
    </lineage>
</organism>
<dbReference type="STRING" id="1612202.SAMN05421734_101289"/>
<dbReference type="Proteomes" id="UP000242949">
    <property type="component" value="Unassembled WGS sequence"/>
</dbReference>
<dbReference type="Pfam" id="PF14199">
    <property type="entry name" value="DUF4317"/>
    <property type="match status" value="1"/>
</dbReference>
<keyword evidence="2" id="KW-1185">Reference proteome</keyword>
<dbReference type="InterPro" id="IPR025466">
    <property type="entry name" value="DUF4317"/>
</dbReference>
<gene>
    <name evidence="1" type="ORF">SAMN05421734_101289</name>
</gene>
<reference evidence="2" key="1">
    <citation type="submission" date="2016-09" db="EMBL/GenBank/DDBJ databases">
        <authorList>
            <person name="Varghese N."/>
            <person name="Submissions S."/>
        </authorList>
    </citation>
    <scope>NUCLEOTIDE SEQUENCE [LARGE SCALE GENOMIC DNA]</scope>
    <source>
        <strain evidence="2">S5</strain>
    </source>
</reference>
<protein>
    <recommendedName>
        <fullName evidence="3">DUF4317 family protein</fullName>
    </recommendedName>
</protein>
<accession>A0A1G6GMN4</accession>
<dbReference type="EMBL" id="FMYI01000001">
    <property type="protein sequence ID" value="SDB83227.1"/>
    <property type="molecule type" value="Genomic_DNA"/>
</dbReference>
<proteinExistence type="predicted"/>
<evidence type="ECO:0000313" key="2">
    <source>
        <dbReference type="Proteomes" id="UP000242949"/>
    </source>
</evidence>
<sequence length="399" mass="46486">MNKKDVSHIRNQFKRQNDHLQIEEIYNVYVMKESSEIYHEQTRPFERLEEDEQTLFLTNFKKLLAGQLDQKLFELSFNTGGEDSAQQRLYQALSTDDKETWQSHMKNMAKKLLDARQYETDVVITFIKASYTKPTRSRTDETAEDEFDSTYNHPFILCTINQTQDPKKELHFDYAEKAFKYNVVVDPVINLDKPIGGFLYPCFVDHAQDVNRVLYSVGQSKEIDLTFVEDVLDAKEPTTASEDKFTFEEIVRDAYGYEMNTDNLASMYESIQRTIETYEETDEEPVLDYKDIGEVLHYSGLPDVDPDKVKTAFENVTDNEQHELKARNIVPKYNQKSIKIDTKVAKVAISPEDLRHVKQVQMNGRRYLMIEVEENTVIDGFTMIPEAFGQKDSNDDQSQ</sequence>
<dbReference type="OrthoDB" id="1642058at2"/>